<dbReference type="PANTHER" id="PTHR36836">
    <property type="entry name" value="COLANIC ACID BIOSYNTHESIS PROTEIN WCAK"/>
    <property type="match status" value="1"/>
</dbReference>
<organism evidence="2 3">
    <name type="scientific">Georgenia deserti</name>
    <dbReference type="NCBI Taxonomy" id="2093781"/>
    <lineage>
        <taxon>Bacteria</taxon>
        <taxon>Bacillati</taxon>
        <taxon>Actinomycetota</taxon>
        <taxon>Actinomycetes</taxon>
        <taxon>Micrococcales</taxon>
        <taxon>Bogoriellaceae</taxon>
        <taxon>Georgenia</taxon>
    </lineage>
</organism>
<dbReference type="GO" id="GO:0016740">
    <property type="term" value="F:transferase activity"/>
    <property type="evidence" value="ECO:0007669"/>
    <property type="project" value="UniProtKB-KW"/>
</dbReference>
<keyword evidence="2" id="KW-0808">Transferase</keyword>
<feature type="domain" description="Polysaccharide pyruvyl transferase" evidence="1">
    <location>
        <begin position="159"/>
        <end position="327"/>
    </location>
</feature>
<dbReference type="PANTHER" id="PTHR36836:SF1">
    <property type="entry name" value="COLANIC ACID BIOSYNTHESIS PROTEIN WCAK"/>
    <property type="match status" value="1"/>
</dbReference>
<dbReference type="Proteomes" id="UP001597277">
    <property type="component" value="Unassembled WGS sequence"/>
</dbReference>
<accession>A0ABW4L081</accession>
<gene>
    <name evidence="2" type="ORF">ACFSE6_04165</name>
</gene>
<protein>
    <submittedName>
        <fullName evidence="2">Polysaccharide pyruvyl transferase family protein</fullName>
    </submittedName>
</protein>
<proteinExistence type="predicted"/>
<dbReference type="Pfam" id="PF04230">
    <property type="entry name" value="PS_pyruv_trans"/>
    <property type="match status" value="1"/>
</dbReference>
<name>A0ABW4L081_9MICO</name>
<sequence length="472" mass="51129">MARTEAPAGDRPRVMLVGAYERDNFGDLLFLLQTERYLRQAAVTAAAPFPGDMTRLLDRAIPAYGPLLASERYDAIWTVGGEVGSTSVLGALRMSMPPGFVRAYDAAAPADRQAMLERVHGTAPMESPYVPRPTAYPANATAASVLHSVGLAGVTGLPPDEQARRLEVLREADRISVRDRLSSELLAAHGIAHRLAPDLVHTLAVTRPVQRHPREADTVLVQISAAHLRTLGVEAFAEALARSTRLAPYRIRLFLAGSAPGHDSVGSYERLADLVRARRPDRDIAISPERRPYDRVDAIAAARLWIGLSLHGRIVAAAYGVPRISLAKRKLNAYAQTWDPDMPYGVTPENLDDAVAEALSPAVAARSADVGEDLARTADAEIRQAVTETLGPSLSDPAVLVSRAARRITALEALRHDEVARARNRAAEGDGAALVPQRPLERLAALPRPATGRLLTSGLRRVRAGRRRHRQR</sequence>
<evidence type="ECO:0000259" key="1">
    <source>
        <dbReference type="Pfam" id="PF04230"/>
    </source>
</evidence>
<evidence type="ECO:0000313" key="2">
    <source>
        <dbReference type="EMBL" id="MFD1717015.1"/>
    </source>
</evidence>
<dbReference type="InterPro" id="IPR007345">
    <property type="entry name" value="Polysacch_pyruvyl_Trfase"/>
</dbReference>
<reference evidence="3" key="1">
    <citation type="journal article" date="2019" name="Int. J. Syst. Evol. Microbiol.">
        <title>The Global Catalogue of Microorganisms (GCM) 10K type strain sequencing project: providing services to taxonomists for standard genome sequencing and annotation.</title>
        <authorList>
            <consortium name="The Broad Institute Genomics Platform"/>
            <consortium name="The Broad Institute Genome Sequencing Center for Infectious Disease"/>
            <person name="Wu L."/>
            <person name="Ma J."/>
        </authorList>
    </citation>
    <scope>NUCLEOTIDE SEQUENCE [LARGE SCALE GENOMIC DNA]</scope>
    <source>
        <strain evidence="3">JCM 17130</strain>
    </source>
</reference>
<comment type="caution">
    <text evidence="2">The sequence shown here is derived from an EMBL/GenBank/DDBJ whole genome shotgun (WGS) entry which is preliminary data.</text>
</comment>
<dbReference type="RefSeq" id="WP_388002467.1">
    <property type="nucleotide sequence ID" value="NZ_JBHUEE010000002.1"/>
</dbReference>
<evidence type="ECO:0000313" key="3">
    <source>
        <dbReference type="Proteomes" id="UP001597277"/>
    </source>
</evidence>
<dbReference type="EMBL" id="JBHUEE010000002">
    <property type="protein sequence ID" value="MFD1717015.1"/>
    <property type="molecule type" value="Genomic_DNA"/>
</dbReference>
<keyword evidence="3" id="KW-1185">Reference proteome</keyword>